<dbReference type="GO" id="GO:0022900">
    <property type="term" value="P:electron transport chain"/>
    <property type="evidence" value="ECO:0007669"/>
    <property type="project" value="InterPro"/>
</dbReference>
<dbReference type="STRING" id="575540.Isop_2470"/>
<keyword evidence="1" id="KW-0812">Transmembrane</keyword>
<protein>
    <submittedName>
        <fullName evidence="2">Uncharacterized protein</fullName>
    </submittedName>
</protein>
<accession>E8QXJ5</accession>
<name>E8QXJ5_ISOPI</name>
<dbReference type="Proteomes" id="UP000008631">
    <property type="component" value="Chromosome"/>
</dbReference>
<dbReference type="InParanoid" id="E8QXJ5"/>
<sequence length="176" mass="19571">MNSLMTNSDFTSNPRFRVRFLVPIAALGLIGLGAVLLPTNRPVPASVAHASVSSVGIAPATPTQDDDKRARFMRQKLEYSQKLLEGLVLENYDLIIEAGRSLRRLSEAAEWEVVMLPNTDYVRYSGEFQNLAQDLVKHAQNRNLDAATVASTQMTINCVNCHKYARIAPRIRDGEE</sequence>
<feature type="transmembrane region" description="Helical" evidence="1">
    <location>
        <begin position="20"/>
        <end position="37"/>
    </location>
</feature>
<dbReference type="InterPro" id="IPR010980">
    <property type="entry name" value="Cyt_c/b562"/>
</dbReference>
<gene>
    <name evidence="2" type="ordered locus">Isop_2470</name>
</gene>
<keyword evidence="3" id="KW-1185">Reference proteome</keyword>
<reference key="1">
    <citation type="submission" date="2010-11" db="EMBL/GenBank/DDBJ databases">
        <title>The complete sequence of chromosome of Isophaera pallida ATCC 43644.</title>
        <authorList>
            <consortium name="US DOE Joint Genome Institute (JGI-PGF)"/>
            <person name="Lucas S."/>
            <person name="Copeland A."/>
            <person name="Lapidus A."/>
            <person name="Bruce D."/>
            <person name="Goodwin L."/>
            <person name="Pitluck S."/>
            <person name="Kyrpides N."/>
            <person name="Mavromatis K."/>
            <person name="Pagani I."/>
            <person name="Ivanova N."/>
            <person name="Saunders E."/>
            <person name="Brettin T."/>
            <person name="Detter J.C."/>
            <person name="Han C."/>
            <person name="Tapia R."/>
            <person name="Land M."/>
            <person name="Hauser L."/>
            <person name="Markowitz V."/>
            <person name="Cheng J.-F."/>
            <person name="Hugenholtz P."/>
            <person name="Woyke T."/>
            <person name="Wu D."/>
            <person name="Eisen J.A."/>
        </authorList>
    </citation>
    <scope>NUCLEOTIDE SEQUENCE</scope>
    <source>
        <strain>ATCC 43644</strain>
    </source>
</reference>
<dbReference type="KEGG" id="ipa:Isop_2470"/>
<dbReference type="EMBL" id="CP002353">
    <property type="protein sequence ID" value="ADV63043.1"/>
    <property type="molecule type" value="Genomic_DNA"/>
</dbReference>
<keyword evidence="1" id="KW-1133">Transmembrane helix</keyword>
<reference evidence="2 3" key="2">
    <citation type="journal article" date="2011" name="Stand. Genomic Sci.">
        <title>Complete genome sequence of Isosphaera pallida type strain (IS1B).</title>
        <authorList>
            <consortium name="US DOE Joint Genome Institute (JGI-PGF)"/>
            <person name="Goker M."/>
            <person name="Cleland D."/>
            <person name="Saunders E."/>
            <person name="Lapidus A."/>
            <person name="Nolan M."/>
            <person name="Lucas S."/>
            <person name="Hammon N."/>
            <person name="Deshpande S."/>
            <person name="Cheng J.F."/>
            <person name="Tapia R."/>
            <person name="Han C."/>
            <person name="Goodwin L."/>
            <person name="Pitluck S."/>
            <person name="Liolios K."/>
            <person name="Pagani I."/>
            <person name="Ivanova N."/>
            <person name="Mavromatis K."/>
            <person name="Pati A."/>
            <person name="Chen A."/>
            <person name="Palaniappan K."/>
            <person name="Land M."/>
            <person name="Hauser L."/>
            <person name="Chang Y.J."/>
            <person name="Jeffries C.D."/>
            <person name="Detter J.C."/>
            <person name="Beck B."/>
            <person name="Woyke T."/>
            <person name="Bristow J."/>
            <person name="Eisen J.A."/>
            <person name="Markowitz V."/>
            <person name="Hugenholtz P."/>
            <person name="Kyrpides N.C."/>
            <person name="Klenk H.P."/>
        </authorList>
    </citation>
    <scope>NUCLEOTIDE SEQUENCE [LARGE SCALE GENOMIC DNA]</scope>
    <source>
        <strain evidence="3">ATCC 43644 / DSM 9630 / IS1B</strain>
    </source>
</reference>
<evidence type="ECO:0000256" key="1">
    <source>
        <dbReference type="SAM" id="Phobius"/>
    </source>
</evidence>
<dbReference type="AlphaFoldDB" id="E8QXJ5"/>
<evidence type="ECO:0000313" key="2">
    <source>
        <dbReference type="EMBL" id="ADV63043.1"/>
    </source>
</evidence>
<dbReference type="SUPFAM" id="SSF47175">
    <property type="entry name" value="Cytochromes"/>
    <property type="match status" value="1"/>
</dbReference>
<dbReference type="HOGENOM" id="CLU_1523175_0_0_0"/>
<organism evidence="2 3">
    <name type="scientific">Isosphaera pallida (strain ATCC 43644 / DSM 9630 / IS1B)</name>
    <dbReference type="NCBI Taxonomy" id="575540"/>
    <lineage>
        <taxon>Bacteria</taxon>
        <taxon>Pseudomonadati</taxon>
        <taxon>Planctomycetota</taxon>
        <taxon>Planctomycetia</taxon>
        <taxon>Isosphaerales</taxon>
        <taxon>Isosphaeraceae</taxon>
        <taxon>Isosphaera</taxon>
    </lineage>
</organism>
<keyword evidence="1" id="KW-0472">Membrane</keyword>
<evidence type="ECO:0000313" key="3">
    <source>
        <dbReference type="Proteomes" id="UP000008631"/>
    </source>
</evidence>
<dbReference type="GO" id="GO:0009055">
    <property type="term" value="F:electron transfer activity"/>
    <property type="evidence" value="ECO:0007669"/>
    <property type="project" value="InterPro"/>
</dbReference>
<dbReference type="eggNOG" id="ENOG503345D">
    <property type="taxonomic scope" value="Bacteria"/>
</dbReference>
<dbReference type="GO" id="GO:0020037">
    <property type="term" value="F:heme binding"/>
    <property type="evidence" value="ECO:0007669"/>
    <property type="project" value="InterPro"/>
</dbReference>
<dbReference type="GO" id="GO:0005506">
    <property type="term" value="F:iron ion binding"/>
    <property type="evidence" value="ECO:0007669"/>
    <property type="project" value="InterPro"/>
</dbReference>
<proteinExistence type="predicted"/>